<sequence length="39" mass="4416">MVVVYNARNTCKSAQEKCSDEKKTSAAFLFYVICIIMIP</sequence>
<dbReference type="EMBL" id="SMBP01000016">
    <property type="protein sequence ID" value="TCU57732.1"/>
    <property type="molecule type" value="Genomic_DNA"/>
</dbReference>
<dbReference type="AlphaFoldDB" id="A0A4R3T863"/>
<evidence type="ECO:0000313" key="1">
    <source>
        <dbReference type="EMBL" id="TCU57732.1"/>
    </source>
</evidence>
<keyword evidence="2" id="KW-1185">Reference proteome</keyword>
<organism evidence="1 2">
    <name type="scientific">Longicatena caecimuris</name>
    <dbReference type="NCBI Taxonomy" id="1796635"/>
    <lineage>
        <taxon>Bacteria</taxon>
        <taxon>Bacillati</taxon>
        <taxon>Bacillota</taxon>
        <taxon>Erysipelotrichia</taxon>
        <taxon>Erysipelotrichales</taxon>
        <taxon>Erysipelotrichaceae</taxon>
        <taxon>Longicatena</taxon>
    </lineage>
</organism>
<accession>A0A4R3T863</accession>
<gene>
    <name evidence="1" type="ORF">EDD61_11645</name>
</gene>
<comment type="caution">
    <text evidence="1">The sequence shown here is derived from an EMBL/GenBank/DDBJ whole genome shotgun (WGS) entry which is preliminary data.</text>
</comment>
<name>A0A4R3T863_9FIRM</name>
<proteinExistence type="predicted"/>
<dbReference type="Proteomes" id="UP000295773">
    <property type="component" value="Unassembled WGS sequence"/>
</dbReference>
<evidence type="ECO:0000313" key="2">
    <source>
        <dbReference type="Proteomes" id="UP000295773"/>
    </source>
</evidence>
<protein>
    <submittedName>
        <fullName evidence="1">Uncharacterized protein</fullName>
    </submittedName>
</protein>
<reference evidence="1 2" key="1">
    <citation type="submission" date="2019-03" db="EMBL/GenBank/DDBJ databases">
        <title>Genomic Encyclopedia of Type Strains, Phase IV (KMG-IV): sequencing the most valuable type-strain genomes for metagenomic binning, comparative biology and taxonomic classification.</title>
        <authorList>
            <person name="Goeker M."/>
        </authorList>
    </citation>
    <scope>NUCLEOTIDE SEQUENCE [LARGE SCALE GENOMIC DNA]</scope>
    <source>
        <strain evidence="1 2">DSM 29481</strain>
    </source>
</reference>